<comment type="similarity">
    <text evidence="1">Belongs to the phosphopentomutase family.</text>
</comment>
<keyword evidence="2" id="KW-0479">Metal-binding</keyword>
<dbReference type="InterPro" id="IPR017850">
    <property type="entry name" value="Alkaline_phosphatase_core_sf"/>
</dbReference>
<dbReference type="STRING" id="391587.KAOT1_04370"/>
<dbReference type="GO" id="GO:0008973">
    <property type="term" value="F:phosphopentomutase activity"/>
    <property type="evidence" value="ECO:0007669"/>
    <property type="project" value="InterPro"/>
</dbReference>
<organism evidence="5 6">
    <name type="scientific">Kordia algicida OT-1</name>
    <dbReference type="NCBI Taxonomy" id="391587"/>
    <lineage>
        <taxon>Bacteria</taxon>
        <taxon>Pseudomonadati</taxon>
        <taxon>Bacteroidota</taxon>
        <taxon>Flavobacteriia</taxon>
        <taxon>Flavobacteriales</taxon>
        <taxon>Flavobacteriaceae</taxon>
        <taxon>Kordia</taxon>
    </lineage>
</organism>
<evidence type="ECO:0000313" key="6">
    <source>
        <dbReference type="Proteomes" id="UP000002945"/>
    </source>
</evidence>
<dbReference type="Pfam" id="PF01676">
    <property type="entry name" value="Metalloenzyme"/>
    <property type="match status" value="1"/>
</dbReference>
<reference evidence="5 6" key="1">
    <citation type="journal article" date="2011" name="J. Bacteriol.">
        <title>Genome sequence of the algicidal bacterium Kordia algicida OT-1.</title>
        <authorList>
            <person name="Lee H.S."/>
            <person name="Kang S.G."/>
            <person name="Kwon K.K."/>
            <person name="Lee J.H."/>
            <person name="Kim S.J."/>
        </authorList>
    </citation>
    <scope>NUCLEOTIDE SEQUENCE [LARGE SCALE GENOMIC DNA]</scope>
    <source>
        <strain evidence="5 6">OT-1</strain>
    </source>
</reference>
<dbReference type="AlphaFoldDB" id="A9EAE6"/>
<keyword evidence="3" id="KW-0464">Manganese</keyword>
<dbReference type="GO" id="GO:0000287">
    <property type="term" value="F:magnesium ion binding"/>
    <property type="evidence" value="ECO:0007669"/>
    <property type="project" value="InterPro"/>
</dbReference>
<accession>A9EAE6</accession>
<dbReference type="GO" id="GO:0043094">
    <property type="term" value="P:metabolic compound salvage"/>
    <property type="evidence" value="ECO:0007669"/>
    <property type="project" value="InterPro"/>
</dbReference>
<protein>
    <recommendedName>
        <fullName evidence="4">Metalloenzyme domain-containing protein</fullName>
    </recommendedName>
</protein>
<dbReference type="SUPFAM" id="SSF53649">
    <property type="entry name" value="Alkaline phosphatase-like"/>
    <property type="match status" value="1"/>
</dbReference>
<dbReference type="GO" id="GO:0005829">
    <property type="term" value="C:cytosol"/>
    <property type="evidence" value="ECO:0007669"/>
    <property type="project" value="TreeGrafter"/>
</dbReference>
<gene>
    <name evidence="5" type="ORF">KAOT1_04370</name>
</gene>
<sequence length="302" mass="33470">MRNKLIFIFLDGVGLGDNVATNPLAKVDMPTVHQLTGKRLLRDVEVSSDKLLLKGIDACLGVKGIPQSATGQTCLFTGYNAPAFLGYHLMAYPSEELVQIIQKRSIFKYANAHNISNVFANSYTDGFFTSADTSRYSVTTYSVLAADNGFNTLDDLVDGNAVHWDITNSTLQGLPNNRVPEISPFQAGKNLKNITDTYDLVVFECFIPDLIGHRKDMSKSIAFFEMFDEFLRGILHNKEDHIHVLMSSDHGNIEDLSFGGHSKNEVPLLVIGNEAAQFKDVHRIDEIFDAIFSKVFKVGANT</sequence>
<dbReference type="PANTHER" id="PTHR21110:SF0">
    <property type="entry name" value="PHOSPHOPENTOMUTASE"/>
    <property type="match status" value="1"/>
</dbReference>
<dbReference type="OrthoDB" id="9778226at2"/>
<dbReference type="GO" id="GO:0009117">
    <property type="term" value="P:nucleotide metabolic process"/>
    <property type="evidence" value="ECO:0007669"/>
    <property type="project" value="InterPro"/>
</dbReference>
<name>A9EAE6_9FLAO</name>
<dbReference type="EMBL" id="ABIB01000015">
    <property type="protein sequence ID" value="EDP94621.1"/>
    <property type="molecule type" value="Genomic_DNA"/>
</dbReference>
<dbReference type="Gene3D" id="3.40.720.10">
    <property type="entry name" value="Alkaline Phosphatase, subunit A"/>
    <property type="match status" value="1"/>
</dbReference>
<dbReference type="eggNOG" id="COG1015">
    <property type="taxonomic scope" value="Bacteria"/>
</dbReference>
<evidence type="ECO:0000259" key="4">
    <source>
        <dbReference type="Pfam" id="PF01676"/>
    </source>
</evidence>
<dbReference type="InterPro" id="IPR010045">
    <property type="entry name" value="DeoB"/>
</dbReference>
<feature type="domain" description="Metalloenzyme" evidence="4">
    <location>
        <begin position="4"/>
        <end position="277"/>
    </location>
</feature>
<comment type="caution">
    <text evidence="5">The sequence shown here is derived from an EMBL/GenBank/DDBJ whole genome shotgun (WGS) entry which is preliminary data.</text>
</comment>
<evidence type="ECO:0000256" key="3">
    <source>
        <dbReference type="ARBA" id="ARBA00023211"/>
    </source>
</evidence>
<dbReference type="HOGENOM" id="CLU_079842_0_0_10"/>
<evidence type="ECO:0000313" key="5">
    <source>
        <dbReference type="EMBL" id="EDP94621.1"/>
    </source>
</evidence>
<proteinExistence type="inferred from homology"/>
<evidence type="ECO:0000256" key="1">
    <source>
        <dbReference type="ARBA" id="ARBA00010373"/>
    </source>
</evidence>
<keyword evidence="6" id="KW-1185">Reference proteome</keyword>
<dbReference type="RefSeq" id="WP_007093445.1">
    <property type="nucleotide sequence ID" value="NZ_CP142125.1"/>
</dbReference>
<dbReference type="InterPro" id="IPR006124">
    <property type="entry name" value="Metalloenzyme"/>
</dbReference>
<dbReference type="Proteomes" id="UP000002945">
    <property type="component" value="Unassembled WGS sequence"/>
</dbReference>
<evidence type="ECO:0000256" key="2">
    <source>
        <dbReference type="ARBA" id="ARBA00022723"/>
    </source>
</evidence>
<dbReference type="PANTHER" id="PTHR21110">
    <property type="entry name" value="PHOSPHOPENTOMUTASE"/>
    <property type="match status" value="1"/>
</dbReference>